<dbReference type="InterPro" id="IPR011701">
    <property type="entry name" value="MFS"/>
</dbReference>
<dbReference type="GO" id="GO:0022857">
    <property type="term" value="F:transmembrane transporter activity"/>
    <property type="evidence" value="ECO:0007669"/>
    <property type="project" value="InterPro"/>
</dbReference>
<feature type="domain" description="Major facilitator superfamily (MFS) profile" evidence="6">
    <location>
        <begin position="55"/>
        <end position="497"/>
    </location>
</feature>
<dbReference type="GO" id="GO:0005886">
    <property type="term" value="C:plasma membrane"/>
    <property type="evidence" value="ECO:0007669"/>
    <property type="project" value="TreeGrafter"/>
</dbReference>
<evidence type="ECO:0000256" key="3">
    <source>
        <dbReference type="ARBA" id="ARBA00022989"/>
    </source>
</evidence>
<comment type="subcellular location">
    <subcellularLocation>
        <location evidence="1">Membrane</location>
        <topology evidence="1">Multi-pass membrane protein</topology>
    </subcellularLocation>
</comment>
<feature type="transmembrane region" description="Helical" evidence="5">
    <location>
        <begin position="394"/>
        <end position="418"/>
    </location>
</feature>
<feature type="transmembrane region" description="Helical" evidence="5">
    <location>
        <begin position="91"/>
        <end position="111"/>
    </location>
</feature>
<dbReference type="Gene3D" id="1.20.1250.20">
    <property type="entry name" value="MFS general substrate transporter like domains"/>
    <property type="match status" value="1"/>
</dbReference>
<dbReference type="SUPFAM" id="SSF103473">
    <property type="entry name" value="MFS general substrate transporter"/>
    <property type="match status" value="1"/>
</dbReference>
<dbReference type="FunFam" id="1.20.1250.20:FF:000011">
    <property type="entry name" value="MFS multidrug transporter, putative"/>
    <property type="match status" value="1"/>
</dbReference>
<accession>A0A5C3QXP7</accession>
<keyword evidence="3 5" id="KW-1133">Transmembrane helix</keyword>
<feature type="transmembrane region" description="Helical" evidence="5">
    <location>
        <begin position="181"/>
        <end position="200"/>
    </location>
</feature>
<evidence type="ECO:0000313" key="8">
    <source>
        <dbReference type="Proteomes" id="UP000305067"/>
    </source>
</evidence>
<evidence type="ECO:0000259" key="6">
    <source>
        <dbReference type="PROSITE" id="PS50850"/>
    </source>
</evidence>
<dbReference type="CDD" id="cd17323">
    <property type="entry name" value="MFS_Tpo1_MDR_like"/>
    <property type="match status" value="1"/>
</dbReference>
<reference evidence="7 8" key="1">
    <citation type="journal article" date="2019" name="Nat. Ecol. Evol.">
        <title>Megaphylogeny resolves global patterns of mushroom evolution.</title>
        <authorList>
            <person name="Varga T."/>
            <person name="Krizsan K."/>
            <person name="Foldi C."/>
            <person name="Dima B."/>
            <person name="Sanchez-Garcia M."/>
            <person name="Sanchez-Ramirez S."/>
            <person name="Szollosi G.J."/>
            <person name="Szarkandi J.G."/>
            <person name="Papp V."/>
            <person name="Albert L."/>
            <person name="Andreopoulos W."/>
            <person name="Angelini C."/>
            <person name="Antonin V."/>
            <person name="Barry K.W."/>
            <person name="Bougher N.L."/>
            <person name="Buchanan P."/>
            <person name="Buyck B."/>
            <person name="Bense V."/>
            <person name="Catcheside P."/>
            <person name="Chovatia M."/>
            <person name="Cooper J."/>
            <person name="Damon W."/>
            <person name="Desjardin D."/>
            <person name="Finy P."/>
            <person name="Geml J."/>
            <person name="Haridas S."/>
            <person name="Hughes K."/>
            <person name="Justo A."/>
            <person name="Karasinski D."/>
            <person name="Kautmanova I."/>
            <person name="Kiss B."/>
            <person name="Kocsube S."/>
            <person name="Kotiranta H."/>
            <person name="LaButti K.M."/>
            <person name="Lechner B.E."/>
            <person name="Liimatainen K."/>
            <person name="Lipzen A."/>
            <person name="Lukacs Z."/>
            <person name="Mihaltcheva S."/>
            <person name="Morgado L.N."/>
            <person name="Niskanen T."/>
            <person name="Noordeloos M.E."/>
            <person name="Ohm R.A."/>
            <person name="Ortiz-Santana B."/>
            <person name="Ovrebo C."/>
            <person name="Racz N."/>
            <person name="Riley R."/>
            <person name="Savchenko A."/>
            <person name="Shiryaev A."/>
            <person name="Soop K."/>
            <person name="Spirin V."/>
            <person name="Szebenyi C."/>
            <person name="Tomsovsky M."/>
            <person name="Tulloss R.E."/>
            <person name="Uehling J."/>
            <person name="Grigoriev I.V."/>
            <person name="Vagvolgyi C."/>
            <person name="Papp T."/>
            <person name="Martin F.M."/>
            <person name="Miettinen O."/>
            <person name="Hibbett D.S."/>
            <person name="Nagy L.G."/>
        </authorList>
    </citation>
    <scope>NUCLEOTIDE SEQUENCE [LARGE SCALE GENOMIC DNA]</scope>
    <source>
        <strain evidence="7 8">CBS 309.79</strain>
    </source>
</reference>
<dbReference type="OrthoDB" id="9986881at2759"/>
<evidence type="ECO:0000256" key="4">
    <source>
        <dbReference type="ARBA" id="ARBA00023136"/>
    </source>
</evidence>
<feature type="transmembrane region" description="Helical" evidence="5">
    <location>
        <begin position="367"/>
        <end position="388"/>
    </location>
</feature>
<name>A0A5C3QXP7_9AGAR</name>
<gene>
    <name evidence="7" type="ORF">BDV98DRAFT_559955</name>
</gene>
<protein>
    <submittedName>
        <fullName evidence="7">Major facilitator superfamily domain-containing protein</fullName>
    </submittedName>
</protein>
<feature type="transmembrane region" description="Helical" evidence="5">
    <location>
        <begin position="288"/>
        <end position="307"/>
    </location>
</feature>
<keyword evidence="2 5" id="KW-0812">Transmembrane</keyword>
<feature type="transmembrane region" description="Helical" evidence="5">
    <location>
        <begin position="55"/>
        <end position="79"/>
    </location>
</feature>
<evidence type="ECO:0000313" key="7">
    <source>
        <dbReference type="EMBL" id="TFL06776.1"/>
    </source>
</evidence>
<dbReference type="InterPro" id="IPR036259">
    <property type="entry name" value="MFS_trans_sf"/>
</dbReference>
<dbReference type="AlphaFoldDB" id="A0A5C3QXP7"/>
<keyword evidence="4 5" id="KW-0472">Membrane</keyword>
<dbReference type="EMBL" id="ML178815">
    <property type="protein sequence ID" value="TFL06776.1"/>
    <property type="molecule type" value="Genomic_DNA"/>
</dbReference>
<dbReference type="PROSITE" id="PS50850">
    <property type="entry name" value="MFS"/>
    <property type="match status" value="1"/>
</dbReference>
<dbReference type="InterPro" id="IPR020846">
    <property type="entry name" value="MFS_dom"/>
</dbReference>
<feature type="transmembrane region" description="Helical" evidence="5">
    <location>
        <begin position="425"/>
        <end position="450"/>
    </location>
</feature>
<feature type="transmembrane region" description="Helical" evidence="5">
    <location>
        <begin position="147"/>
        <end position="169"/>
    </location>
</feature>
<evidence type="ECO:0000256" key="5">
    <source>
        <dbReference type="SAM" id="Phobius"/>
    </source>
</evidence>
<keyword evidence="8" id="KW-1185">Reference proteome</keyword>
<evidence type="ECO:0000256" key="2">
    <source>
        <dbReference type="ARBA" id="ARBA00022692"/>
    </source>
</evidence>
<dbReference type="PANTHER" id="PTHR23502:SF173">
    <property type="entry name" value="MFS-MULTIDRUG-RESISTANCE TRANSPORTER-RELATED"/>
    <property type="match status" value="1"/>
</dbReference>
<dbReference type="Proteomes" id="UP000305067">
    <property type="component" value="Unassembled WGS sequence"/>
</dbReference>
<feature type="transmembrane region" description="Helical" evidence="5">
    <location>
        <begin position="212"/>
        <end position="242"/>
    </location>
</feature>
<dbReference type="Pfam" id="PF07690">
    <property type="entry name" value="MFS_1"/>
    <property type="match status" value="1"/>
</dbReference>
<dbReference type="PANTHER" id="PTHR23502">
    <property type="entry name" value="MAJOR FACILITATOR SUPERFAMILY"/>
    <property type="match status" value="1"/>
</dbReference>
<evidence type="ECO:0000256" key="1">
    <source>
        <dbReference type="ARBA" id="ARBA00004141"/>
    </source>
</evidence>
<organism evidence="7 8">
    <name type="scientific">Pterulicium gracile</name>
    <dbReference type="NCBI Taxonomy" id="1884261"/>
    <lineage>
        <taxon>Eukaryota</taxon>
        <taxon>Fungi</taxon>
        <taxon>Dikarya</taxon>
        <taxon>Basidiomycota</taxon>
        <taxon>Agaricomycotina</taxon>
        <taxon>Agaricomycetes</taxon>
        <taxon>Agaricomycetidae</taxon>
        <taxon>Agaricales</taxon>
        <taxon>Pleurotineae</taxon>
        <taxon>Pterulaceae</taxon>
        <taxon>Pterulicium</taxon>
    </lineage>
</organism>
<feature type="transmembrane region" description="Helical" evidence="5">
    <location>
        <begin position="123"/>
        <end position="141"/>
    </location>
</feature>
<feature type="transmembrane region" description="Helical" evidence="5">
    <location>
        <begin position="327"/>
        <end position="346"/>
    </location>
</feature>
<sequence length="497" mass="54305">MVAPRHPSISSTSSTIVHEPVEHLPVASEKADPFEVTLDLDDPARPQNWSRVKRWYLTGVAGSLVLNATFASSAPSGILLDLIAEFGMARLVGVLTISLFVAGYCVGPLLWGPLSEQYGRRPIFLIAFGVYACFQIGGALARSTAQVLVFRFLGGTFAAAPLTNSGALISDLWDARTRGKALALFTLAPFAGPALGPTVAGYINVSGTSWRWVFWILSIFAGVCFLMIVFTVPETYVPVLLVHKAKRLRKETGDPRYFAPMEREKLGAAEHVERIVAKPFKVLFREPVLIAITLYMSFVYGCIYLLFEAFPIVFTVGHRFNAGASGLMFLPILIGGVIGVIGYLVIFDPRYAAAVEKYAPEPVPPEFRLEMALFAAPAFCVAFCWFGWTSFPSISFWAPMLAGGLMGFAIVWIFLPLFNYIIDTYLFIAASALAANTIVRSVFGAVFPLFANQMFEGLGPRWASSVLGFVALIMIPIPFVLIKFGPTLRARSKHAPS</sequence>
<proteinExistence type="predicted"/>
<feature type="transmembrane region" description="Helical" evidence="5">
    <location>
        <begin position="462"/>
        <end position="482"/>
    </location>
</feature>
<dbReference type="STRING" id="1884261.A0A5C3QXP7"/>